<feature type="compositionally biased region" description="Polar residues" evidence="1">
    <location>
        <begin position="258"/>
        <end position="273"/>
    </location>
</feature>
<feature type="region of interest" description="Disordered" evidence="1">
    <location>
        <begin position="186"/>
        <end position="315"/>
    </location>
</feature>
<feature type="compositionally biased region" description="Polar residues" evidence="1">
    <location>
        <begin position="390"/>
        <end position="404"/>
    </location>
</feature>
<organism evidence="2 3">
    <name type="scientific">Coemansia brasiliensis</name>
    <dbReference type="NCBI Taxonomy" id="2650707"/>
    <lineage>
        <taxon>Eukaryota</taxon>
        <taxon>Fungi</taxon>
        <taxon>Fungi incertae sedis</taxon>
        <taxon>Zoopagomycota</taxon>
        <taxon>Kickxellomycotina</taxon>
        <taxon>Kickxellomycetes</taxon>
        <taxon>Kickxellales</taxon>
        <taxon>Kickxellaceae</taxon>
        <taxon>Coemansia</taxon>
    </lineage>
</organism>
<feature type="compositionally biased region" description="Polar residues" evidence="1">
    <location>
        <begin position="190"/>
        <end position="199"/>
    </location>
</feature>
<feature type="compositionally biased region" description="Low complexity" evidence="1">
    <location>
        <begin position="302"/>
        <end position="311"/>
    </location>
</feature>
<dbReference type="AlphaFoldDB" id="A0A9W8I448"/>
<reference evidence="2" key="1">
    <citation type="submission" date="2022-07" db="EMBL/GenBank/DDBJ databases">
        <title>Phylogenomic reconstructions and comparative analyses of Kickxellomycotina fungi.</title>
        <authorList>
            <person name="Reynolds N.K."/>
            <person name="Stajich J.E."/>
            <person name="Barry K."/>
            <person name="Grigoriev I.V."/>
            <person name="Crous P."/>
            <person name="Smith M.E."/>
        </authorList>
    </citation>
    <scope>NUCLEOTIDE SEQUENCE</scope>
    <source>
        <strain evidence="2">NRRL 1566</strain>
    </source>
</reference>
<feature type="region of interest" description="Disordered" evidence="1">
    <location>
        <begin position="74"/>
        <end position="99"/>
    </location>
</feature>
<feature type="compositionally biased region" description="Basic and acidic residues" evidence="1">
    <location>
        <begin position="280"/>
        <end position="289"/>
    </location>
</feature>
<protein>
    <submittedName>
        <fullName evidence="2">Uncharacterized protein</fullName>
    </submittedName>
</protein>
<name>A0A9W8I448_9FUNG</name>
<feature type="region of interest" description="Disordered" evidence="1">
    <location>
        <begin position="444"/>
        <end position="496"/>
    </location>
</feature>
<feature type="region of interest" description="Disordered" evidence="1">
    <location>
        <begin position="375"/>
        <end position="414"/>
    </location>
</feature>
<evidence type="ECO:0000313" key="3">
    <source>
        <dbReference type="Proteomes" id="UP001139887"/>
    </source>
</evidence>
<proteinExistence type="predicted"/>
<feature type="compositionally biased region" description="Basic and acidic residues" evidence="1">
    <location>
        <begin position="451"/>
        <end position="463"/>
    </location>
</feature>
<accession>A0A9W8I448</accession>
<sequence>MRVTSRKSWLLQLFGVGGSSSSDYFDEDDIANDESAMDDSRLDAAKSRRRRVMTQSSDEISQFLGRLRLEENTPHSMAGSSGILEDLLDDSDEDGECGQSPLSVAQVRQQTLEALNGTFRGAKQAEAAKQQQVIDDSHDDADTVDVAGSRWSTRWQKGTLSPTIHRLADTRPTVLSSSASSMGLGIGASSHGSAQSQEQCADAFSGSRRPRSNTGGAESLRVPRPVEGDGLEHTGGGTNRWAPAFWAPPPQAPSSASGMPTTSTWSPRNSIDSADTAESLGHHASDSSKRFRQSPPGSFNLAASGSSQGSQRGNSPWELVKMTDAHTFPISPSHSRSGSPPSRALAFFEDTTVPDSDELTAAARRSLSLRMSRNSFKQVEPLPETDDSADSSVQHQLPTVQDGSSPDMRKSALGPQNPALARVAASTQTKRRSILWQLNAKLASKPLQQAENHEDSLSKDRAASENTPPAIPVTSNVQVASDSARRSKKWWSSVLG</sequence>
<evidence type="ECO:0000313" key="2">
    <source>
        <dbReference type="EMBL" id="KAJ2845290.1"/>
    </source>
</evidence>
<dbReference type="EMBL" id="JANBUW010000839">
    <property type="protein sequence ID" value="KAJ2845290.1"/>
    <property type="molecule type" value="Genomic_DNA"/>
</dbReference>
<dbReference type="Proteomes" id="UP001139887">
    <property type="component" value="Unassembled WGS sequence"/>
</dbReference>
<comment type="caution">
    <text evidence="2">The sequence shown here is derived from an EMBL/GenBank/DDBJ whole genome shotgun (WGS) entry which is preliminary data.</text>
</comment>
<dbReference type="OrthoDB" id="5599102at2759"/>
<evidence type="ECO:0000256" key="1">
    <source>
        <dbReference type="SAM" id="MobiDB-lite"/>
    </source>
</evidence>
<gene>
    <name evidence="2" type="ORF">IWW36_004840</name>
</gene>
<feature type="compositionally biased region" description="Acidic residues" evidence="1">
    <location>
        <begin position="86"/>
        <end position="96"/>
    </location>
</feature>
<keyword evidence="3" id="KW-1185">Reference proteome</keyword>